<protein>
    <submittedName>
        <fullName evidence="2">Uncharacterized protein</fullName>
    </submittedName>
</protein>
<sequence length="128" mass="14082">MVSDADSCTLGPEFESRIRHECLKCIVLARHGGTLNVRRAASPLECLMEGEERAANRSVCSLHPSTNQGAASKLSPKPKLQTTFLPSRRTKATPPESHRSTNHRHATQQNVQTPLSPCPTSQIILTWD</sequence>
<gene>
    <name evidence="2" type="ORF">TNCV_4990381</name>
</gene>
<dbReference type="AlphaFoldDB" id="A0A8X6WB03"/>
<accession>A0A8X6WB03</accession>
<keyword evidence="3" id="KW-1185">Reference proteome</keyword>
<feature type="compositionally biased region" description="Polar residues" evidence="1">
    <location>
        <begin position="107"/>
        <end position="120"/>
    </location>
</feature>
<dbReference type="EMBL" id="BMAU01021398">
    <property type="protein sequence ID" value="GFY31479.1"/>
    <property type="molecule type" value="Genomic_DNA"/>
</dbReference>
<evidence type="ECO:0000313" key="3">
    <source>
        <dbReference type="Proteomes" id="UP000887159"/>
    </source>
</evidence>
<proteinExistence type="predicted"/>
<name>A0A8X6WB03_TRICX</name>
<evidence type="ECO:0000256" key="1">
    <source>
        <dbReference type="SAM" id="MobiDB-lite"/>
    </source>
</evidence>
<evidence type="ECO:0000313" key="2">
    <source>
        <dbReference type="EMBL" id="GFY31479.1"/>
    </source>
</evidence>
<organism evidence="2 3">
    <name type="scientific">Trichonephila clavipes</name>
    <name type="common">Golden silk orbweaver</name>
    <name type="synonym">Nephila clavipes</name>
    <dbReference type="NCBI Taxonomy" id="2585209"/>
    <lineage>
        <taxon>Eukaryota</taxon>
        <taxon>Metazoa</taxon>
        <taxon>Ecdysozoa</taxon>
        <taxon>Arthropoda</taxon>
        <taxon>Chelicerata</taxon>
        <taxon>Arachnida</taxon>
        <taxon>Araneae</taxon>
        <taxon>Araneomorphae</taxon>
        <taxon>Entelegynae</taxon>
        <taxon>Araneoidea</taxon>
        <taxon>Nephilidae</taxon>
        <taxon>Trichonephila</taxon>
    </lineage>
</organism>
<dbReference type="Proteomes" id="UP000887159">
    <property type="component" value="Unassembled WGS sequence"/>
</dbReference>
<comment type="caution">
    <text evidence="2">The sequence shown here is derived from an EMBL/GenBank/DDBJ whole genome shotgun (WGS) entry which is preliminary data.</text>
</comment>
<reference evidence="2" key="1">
    <citation type="submission" date="2020-08" db="EMBL/GenBank/DDBJ databases">
        <title>Multicomponent nature underlies the extraordinary mechanical properties of spider dragline silk.</title>
        <authorList>
            <person name="Kono N."/>
            <person name="Nakamura H."/>
            <person name="Mori M."/>
            <person name="Yoshida Y."/>
            <person name="Ohtoshi R."/>
            <person name="Malay A.D."/>
            <person name="Moran D.A.P."/>
            <person name="Tomita M."/>
            <person name="Numata K."/>
            <person name="Arakawa K."/>
        </authorList>
    </citation>
    <scope>NUCLEOTIDE SEQUENCE</scope>
</reference>
<feature type="region of interest" description="Disordered" evidence="1">
    <location>
        <begin position="62"/>
        <end position="120"/>
    </location>
</feature>